<dbReference type="AlphaFoldDB" id="A0A7X0VFK8"/>
<protein>
    <submittedName>
        <fullName evidence="2">Uncharacterized protein</fullName>
    </submittedName>
</protein>
<dbReference type="RefSeq" id="WP_185142868.1">
    <property type="nucleotide sequence ID" value="NZ_JACJVP010000020.1"/>
</dbReference>
<feature type="transmembrane region" description="Helical" evidence="1">
    <location>
        <begin position="116"/>
        <end position="137"/>
    </location>
</feature>
<name>A0A7X0VFK8_9BACL</name>
<feature type="transmembrane region" description="Helical" evidence="1">
    <location>
        <begin position="38"/>
        <end position="58"/>
    </location>
</feature>
<reference evidence="2 3" key="1">
    <citation type="submission" date="2020-08" db="EMBL/GenBank/DDBJ databases">
        <title>Cohnella phylogeny.</title>
        <authorList>
            <person name="Dunlap C."/>
        </authorList>
    </citation>
    <scope>NUCLEOTIDE SEQUENCE [LARGE SCALE GENOMIC DNA]</scope>
    <source>
        <strain evidence="2 3">DSM 28246</strain>
    </source>
</reference>
<dbReference type="EMBL" id="JACJVP010000020">
    <property type="protein sequence ID" value="MBB6671393.1"/>
    <property type="molecule type" value="Genomic_DNA"/>
</dbReference>
<feature type="transmembrane region" description="Helical" evidence="1">
    <location>
        <begin position="79"/>
        <end position="96"/>
    </location>
</feature>
<gene>
    <name evidence="2" type="ORF">H7C19_11950</name>
</gene>
<keyword evidence="1" id="KW-1133">Transmembrane helix</keyword>
<evidence type="ECO:0000313" key="3">
    <source>
        <dbReference type="Proteomes" id="UP000547209"/>
    </source>
</evidence>
<accession>A0A7X0VFK8</accession>
<keyword evidence="1" id="KW-0812">Transmembrane</keyword>
<evidence type="ECO:0000256" key="1">
    <source>
        <dbReference type="SAM" id="Phobius"/>
    </source>
</evidence>
<comment type="caution">
    <text evidence="2">The sequence shown here is derived from an EMBL/GenBank/DDBJ whole genome shotgun (WGS) entry which is preliminary data.</text>
</comment>
<dbReference type="Proteomes" id="UP000547209">
    <property type="component" value="Unassembled WGS sequence"/>
</dbReference>
<proteinExistence type="predicted"/>
<evidence type="ECO:0000313" key="2">
    <source>
        <dbReference type="EMBL" id="MBB6671393.1"/>
    </source>
</evidence>
<sequence length="148" mass="15883">MGKRIIKVVPIVLLLSIVLAFSLGSASAANRIERLSVVALIVCAPPVMMLGALCLLALRQIAGGERAYRRSVGANGLTALSVLLVAAVAWAAWHAPSLFVVQGADWAYVEQRMPDAWPFAIASAAALVCLSIAYVPLRWAFRRSRSRK</sequence>
<keyword evidence="1" id="KW-0472">Membrane</keyword>
<keyword evidence="3" id="KW-1185">Reference proteome</keyword>
<organism evidence="2 3">
    <name type="scientific">Cohnella nanjingensis</name>
    <dbReference type="NCBI Taxonomy" id="1387779"/>
    <lineage>
        <taxon>Bacteria</taxon>
        <taxon>Bacillati</taxon>
        <taxon>Bacillota</taxon>
        <taxon>Bacilli</taxon>
        <taxon>Bacillales</taxon>
        <taxon>Paenibacillaceae</taxon>
        <taxon>Cohnella</taxon>
    </lineage>
</organism>